<dbReference type="Pfam" id="PF22703">
    <property type="entry name" value="Cdc6_lid"/>
    <property type="match status" value="1"/>
</dbReference>
<evidence type="ECO:0000313" key="8">
    <source>
        <dbReference type="Proteomes" id="UP000663064"/>
    </source>
</evidence>
<dbReference type="PANTHER" id="PTHR10763:SF22">
    <property type="entry name" value="ORC1-TYPE DNA REPLICATION PROTEIN"/>
    <property type="match status" value="1"/>
</dbReference>
<comment type="similarity">
    <text evidence="1 5">Belongs to the CDC6/cdc18 family.</text>
</comment>
<organism evidence="7 8">
    <name type="scientific">Haloferax gibbonsii</name>
    <dbReference type="NCBI Taxonomy" id="35746"/>
    <lineage>
        <taxon>Archaea</taxon>
        <taxon>Methanobacteriati</taxon>
        <taxon>Methanobacteriota</taxon>
        <taxon>Stenosarchaea group</taxon>
        <taxon>Halobacteria</taxon>
        <taxon>Halobacteriales</taxon>
        <taxon>Haloferacaceae</taxon>
        <taxon>Haloferax</taxon>
    </lineage>
</organism>
<evidence type="ECO:0000256" key="4">
    <source>
        <dbReference type="ARBA" id="ARBA00022840"/>
    </source>
</evidence>
<keyword evidence="3 5" id="KW-0547">Nucleotide-binding</keyword>
<dbReference type="InterPro" id="IPR027417">
    <property type="entry name" value="P-loop_NTPase"/>
</dbReference>
<feature type="domain" description="Cdc6 C-terminal" evidence="6">
    <location>
        <begin position="305"/>
        <end position="388"/>
    </location>
</feature>
<dbReference type="GeneID" id="59460232"/>
<dbReference type="EMBL" id="CP063205">
    <property type="protein sequence ID" value="QOS12708.1"/>
    <property type="molecule type" value="Genomic_DNA"/>
</dbReference>
<dbReference type="Pfam" id="PF13401">
    <property type="entry name" value="AAA_22"/>
    <property type="match status" value="1"/>
</dbReference>
<feature type="binding site" evidence="5">
    <location>
        <position position="222"/>
    </location>
    <ligand>
        <name>ATP</name>
        <dbReference type="ChEBI" id="CHEBI:30616"/>
    </ligand>
</feature>
<protein>
    <recommendedName>
        <fullName evidence="5">ORC1-type DNA replication protein</fullName>
    </recommendedName>
</protein>
<dbReference type="InterPro" id="IPR055237">
    <property type="entry name" value="Cdc6_lid"/>
</dbReference>
<dbReference type="GO" id="GO:0016887">
    <property type="term" value="F:ATP hydrolysis activity"/>
    <property type="evidence" value="ECO:0007669"/>
    <property type="project" value="InterPro"/>
</dbReference>
<dbReference type="InterPro" id="IPR015163">
    <property type="entry name" value="Cdc6_C"/>
</dbReference>
<dbReference type="Gene3D" id="3.40.50.300">
    <property type="entry name" value="P-loop containing nucleotide triphosphate hydrolases"/>
    <property type="match status" value="1"/>
</dbReference>
<dbReference type="GO" id="GO:0005524">
    <property type="term" value="F:ATP binding"/>
    <property type="evidence" value="ECO:0007669"/>
    <property type="project" value="UniProtKB-UniRule"/>
</dbReference>
<dbReference type="SUPFAM" id="SSF52540">
    <property type="entry name" value="P-loop containing nucleoside triphosphate hydrolases"/>
    <property type="match status" value="1"/>
</dbReference>
<evidence type="ECO:0000256" key="3">
    <source>
        <dbReference type="ARBA" id="ARBA00022741"/>
    </source>
</evidence>
<keyword evidence="2 5" id="KW-0235">DNA replication</keyword>
<dbReference type="RefSeq" id="WP_004975819.1">
    <property type="nucleotide sequence ID" value="NZ_CP063205.1"/>
</dbReference>
<reference evidence="7" key="1">
    <citation type="journal article" date="2021" name="Front. Microbiol.">
        <title>Cellular and Genomic Properties of Haloferax gibbonsii LR2-5, the Host of Euryarchaeal Virus HFTV1.</title>
        <authorList>
            <person name="Tittes C."/>
            <person name="Schwarzer S."/>
            <person name="Pfeiffer F."/>
            <person name="Dyall-Smith M."/>
            <person name="Rodriguez-Franco M."/>
            <person name="Oksanen H.M."/>
            <person name="Quax T.E.F."/>
        </authorList>
    </citation>
    <scope>NUCLEOTIDE SEQUENCE</scope>
    <source>
        <strain evidence="7">LR2-5</strain>
    </source>
</reference>
<dbReference type="SUPFAM" id="SSF46785">
    <property type="entry name" value="Winged helix' DNA-binding domain"/>
    <property type="match status" value="1"/>
</dbReference>
<dbReference type="HAMAP" id="MF_01407">
    <property type="entry name" value="ORC1_type_DNA_replic_protein"/>
    <property type="match status" value="1"/>
</dbReference>
<keyword evidence="4 5" id="KW-0067">ATP-binding</keyword>
<evidence type="ECO:0000256" key="1">
    <source>
        <dbReference type="ARBA" id="ARBA00006184"/>
    </source>
</evidence>
<dbReference type="SMART" id="SM01074">
    <property type="entry name" value="Cdc6_C"/>
    <property type="match status" value="1"/>
</dbReference>
<accession>A0A871BI37</accession>
<feature type="binding site" evidence="5">
    <location>
        <position position="210"/>
    </location>
    <ligand>
        <name>ATP</name>
        <dbReference type="ChEBI" id="CHEBI:30616"/>
    </ligand>
</feature>
<dbReference type="InterPro" id="IPR036390">
    <property type="entry name" value="WH_DNA-bd_sf"/>
</dbReference>
<dbReference type="AlphaFoldDB" id="A0A871BI37"/>
<evidence type="ECO:0000256" key="2">
    <source>
        <dbReference type="ARBA" id="ARBA00022705"/>
    </source>
</evidence>
<evidence type="ECO:0000256" key="5">
    <source>
        <dbReference type="HAMAP-Rule" id="MF_01407"/>
    </source>
</evidence>
<dbReference type="InterPro" id="IPR014277">
    <property type="entry name" value="Orc1/Cdc6_arc"/>
</dbReference>
<dbReference type="NCBIfam" id="TIGR02928">
    <property type="entry name" value="orc1/cdc6 family replication initiation protein"/>
    <property type="match status" value="1"/>
</dbReference>
<feature type="binding site" evidence="5">
    <location>
        <begin position="62"/>
        <end position="66"/>
    </location>
    <ligand>
        <name>ATP</name>
        <dbReference type="ChEBI" id="CHEBI:30616"/>
    </ligand>
</feature>
<dbReference type="Proteomes" id="UP000663064">
    <property type="component" value="Chromosome"/>
</dbReference>
<dbReference type="GO" id="GO:0006260">
    <property type="term" value="P:DNA replication"/>
    <property type="evidence" value="ECO:0007669"/>
    <property type="project" value="UniProtKB-UniRule"/>
</dbReference>
<dbReference type="Pfam" id="PF09079">
    <property type="entry name" value="WHD_Cdc6"/>
    <property type="match status" value="1"/>
</dbReference>
<dbReference type="InterPro" id="IPR050311">
    <property type="entry name" value="ORC1/CDC6"/>
</dbReference>
<evidence type="ECO:0000259" key="6">
    <source>
        <dbReference type="SMART" id="SM01074"/>
    </source>
</evidence>
<evidence type="ECO:0000313" key="7">
    <source>
        <dbReference type="EMBL" id="QOS12708.1"/>
    </source>
</evidence>
<sequence>MTHHEFRKTRDIFITKDVFSENYSPEVPIERDDEIDEYMTALEDSLFGDQPSNILTYGKTGVGKTVVTKYVLNLLVETATERDVDIEYFEVNCGSNQTSYQVALSLLNKIRAQTGQSPLNRGYGFSEVMSRLYEQIESLDATVYVMIDEIDYLGGDDRILYELPRAYKNGYLDTSFVGVIGISNDYSYRQNLSSKVKDTLQEREIRFPPYNASELQSILRERASEGMKSGVVGNGVIEQCAALGARDTGSARQAIDLLREAGNVAEEASAGEVEVSHVEHAKERVKRGRIRDGVTDLTDSGLMVLHAVASLARSGETPTRLKSIVSVYEEIATHYGRRPLGESRIRDHVGDLTMLGFVTEERKNLGRAGGQFYQYSLAVDSDLVYDVVSERLS</sequence>
<gene>
    <name evidence="7" type="primary">orc10</name>
    <name evidence="7" type="ORF">HfgLR_12880</name>
</gene>
<dbReference type="Gene3D" id="1.10.10.10">
    <property type="entry name" value="Winged helix-like DNA-binding domain superfamily/Winged helix DNA-binding domain"/>
    <property type="match status" value="1"/>
</dbReference>
<name>A0A871BI37_HALGI</name>
<dbReference type="FunFam" id="1.10.8.60:FF:000073">
    <property type="entry name" value="ORC1-type DNA replication protein"/>
    <property type="match status" value="1"/>
</dbReference>
<dbReference type="CDD" id="cd08768">
    <property type="entry name" value="Cdc6_C"/>
    <property type="match status" value="1"/>
</dbReference>
<dbReference type="Gene3D" id="1.10.8.60">
    <property type="match status" value="1"/>
</dbReference>
<comment type="function">
    <text evidence="5">Involved in regulation of DNA replication.</text>
</comment>
<dbReference type="PANTHER" id="PTHR10763">
    <property type="entry name" value="CELL DIVISION CONTROL PROTEIN 6-RELATED"/>
    <property type="match status" value="1"/>
</dbReference>
<dbReference type="InterPro" id="IPR049945">
    <property type="entry name" value="AAA_22"/>
</dbReference>
<proteinExistence type="inferred from homology"/>
<dbReference type="InterPro" id="IPR036388">
    <property type="entry name" value="WH-like_DNA-bd_sf"/>
</dbReference>